<dbReference type="Proteomes" id="UP000249590">
    <property type="component" value="Unassembled WGS sequence"/>
</dbReference>
<keyword evidence="2 4" id="KW-0274">FAD</keyword>
<gene>
    <name evidence="7" type="ORF">DLJ53_25210</name>
</gene>
<dbReference type="AlphaFoldDB" id="A0A8B2NHX4"/>
<dbReference type="GO" id="GO:0016627">
    <property type="term" value="F:oxidoreductase activity, acting on the CH-CH group of donors"/>
    <property type="evidence" value="ECO:0007669"/>
    <property type="project" value="InterPro"/>
</dbReference>
<dbReference type="InterPro" id="IPR024674">
    <property type="entry name" value="HpaB/PvcC/4-BUDH_N"/>
</dbReference>
<dbReference type="Gene3D" id="1.20.140.10">
    <property type="entry name" value="Butyryl-CoA Dehydrogenase, subunit A, domain 3"/>
    <property type="match status" value="1"/>
</dbReference>
<dbReference type="SUPFAM" id="SSF56645">
    <property type="entry name" value="Acyl-CoA dehydrogenase NM domain-like"/>
    <property type="match status" value="1"/>
</dbReference>
<comment type="caution">
    <text evidence="7">The sequence shown here is derived from an EMBL/GenBank/DDBJ whole genome shotgun (WGS) entry which is preliminary data.</text>
</comment>
<evidence type="ECO:0000313" key="8">
    <source>
        <dbReference type="Proteomes" id="UP000249590"/>
    </source>
</evidence>
<dbReference type="Gene3D" id="2.40.110.10">
    <property type="entry name" value="Butyryl-CoA Dehydrogenase, subunit A, domain 2"/>
    <property type="match status" value="1"/>
</dbReference>
<sequence length="491" mass="54613">MIKNGAMHIDSLRDGREVFIDGEKVAEPVDHPAFHNAVRSYAKLYDMQAANADLMTFTTETGAQVNRQWDLPTSYEQLVTRREALEAWAGEHFGFLGRSPDHVASCLSGMVMGAKIFEDYDPARAKALRDYFAYARDNDLFLTYVIINPQADRSKSAAGQTDPYLTAGVVDEDSEGITIRGAKMLATSGIMANEVFVTCIQPLREGDENYAVSFAIPMNAKGLKILSRKSYEAAAPSRFDNPLANQFDENDAVLFFDDVKVPWDRVFINKNVEMVARQFHATPAHSYQNYQCQIRLMVKMRFLAGLARGIAETNGTLAFPQVREMLGQLAAEAELVDALVRSMEVKGRMEGGYFVPDRHTLYSAQVLTQQLYGKVITTLRDLAGGGVIMLPSSVDDFANSEIAAIIDKTQQSPVRSSRERVKFFKLVWDAIGSEFGSRHTQYEMFYAGATFVTKGHSFRTYDWSGATALVDRCLNSYALSDEVSALKTAAE</sequence>
<name>A0A8B2NHX4_9HYPH</name>
<evidence type="ECO:0000256" key="4">
    <source>
        <dbReference type="PIRSR" id="PIRSR000331-2"/>
    </source>
</evidence>
<protein>
    <submittedName>
        <fullName evidence="7">4-hydroxyphenylacetate 3-monooxygenase</fullName>
    </submittedName>
</protein>
<dbReference type="PANTHER" id="PTHR36117">
    <property type="entry name" value="4-HYDROXYPHENYLACETATE 3-MONOOXYGENASE-RELATED"/>
    <property type="match status" value="1"/>
</dbReference>
<dbReference type="GO" id="GO:0004497">
    <property type="term" value="F:monooxygenase activity"/>
    <property type="evidence" value="ECO:0007669"/>
    <property type="project" value="UniProtKB-KW"/>
</dbReference>
<dbReference type="InterPro" id="IPR036250">
    <property type="entry name" value="AcylCo_DH-like_C"/>
</dbReference>
<feature type="domain" description="HpaB/PvcC/4-BUDH N-terminal" evidence="6">
    <location>
        <begin position="5"/>
        <end position="268"/>
    </location>
</feature>
<reference evidence="7 8" key="1">
    <citation type="submission" date="2018-05" db="EMBL/GenBank/DDBJ databases">
        <title>Acuticoccus sediminis sp. nov., isolated from deep-sea sediment of Indian Ocean.</title>
        <authorList>
            <person name="Liu X."/>
            <person name="Lai Q."/>
            <person name="Du Y."/>
            <person name="Sun F."/>
            <person name="Zhang X."/>
            <person name="Wang S."/>
            <person name="Shao Z."/>
        </authorList>
    </citation>
    <scope>NUCLEOTIDE SEQUENCE [LARGE SCALE GENOMIC DNA]</scope>
    <source>
        <strain evidence="7 8">PTG4-2</strain>
    </source>
</reference>
<feature type="binding site" evidence="4">
    <location>
        <position position="187"/>
    </location>
    <ligand>
        <name>FAD</name>
        <dbReference type="ChEBI" id="CHEBI:57692"/>
    </ligand>
</feature>
<evidence type="ECO:0000259" key="6">
    <source>
        <dbReference type="Pfam" id="PF11794"/>
    </source>
</evidence>
<feature type="binding site" evidence="4">
    <location>
        <begin position="150"/>
        <end position="153"/>
    </location>
    <ligand>
        <name>FAD</name>
        <dbReference type="ChEBI" id="CHEBI:57692"/>
    </ligand>
</feature>
<dbReference type="Pfam" id="PF11794">
    <property type="entry name" value="HpaB_N"/>
    <property type="match status" value="1"/>
</dbReference>
<dbReference type="InterPro" id="IPR009100">
    <property type="entry name" value="AcylCoA_DH/oxidase_NM_dom_sf"/>
</dbReference>
<dbReference type="RefSeq" id="WP_111350421.1">
    <property type="nucleotide sequence ID" value="NZ_JAIWKD010000004.1"/>
</dbReference>
<dbReference type="InterPro" id="IPR004925">
    <property type="entry name" value="HpaB/PvcC/4-BUDH"/>
</dbReference>
<dbReference type="Gene3D" id="1.10.3140.10">
    <property type="entry name" value="4-hydroxybutyryl-coa dehydratase, domain 1"/>
    <property type="match status" value="1"/>
</dbReference>
<evidence type="ECO:0000313" key="7">
    <source>
        <dbReference type="EMBL" id="RAH98932.1"/>
    </source>
</evidence>
<dbReference type="PIRSF" id="PIRSF000331">
    <property type="entry name" value="HpaA_HpaB"/>
    <property type="match status" value="1"/>
</dbReference>
<accession>A0A8B2NHX4</accession>
<keyword evidence="7" id="KW-0503">Monooxygenase</keyword>
<organism evidence="7 8">
    <name type="scientific">Acuticoccus sediminis</name>
    <dbReference type="NCBI Taxonomy" id="2184697"/>
    <lineage>
        <taxon>Bacteria</taxon>
        <taxon>Pseudomonadati</taxon>
        <taxon>Pseudomonadota</taxon>
        <taxon>Alphaproteobacteria</taxon>
        <taxon>Hyphomicrobiales</taxon>
        <taxon>Amorphaceae</taxon>
        <taxon>Acuticoccus</taxon>
    </lineage>
</organism>
<dbReference type="InterPro" id="IPR024719">
    <property type="entry name" value="HpaB/PvcC/4-BUDH_C"/>
</dbReference>
<dbReference type="Pfam" id="PF03241">
    <property type="entry name" value="HpaB"/>
    <property type="match status" value="1"/>
</dbReference>
<dbReference type="EMBL" id="QHHQ01000006">
    <property type="protein sequence ID" value="RAH98932.1"/>
    <property type="molecule type" value="Genomic_DNA"/>
</dbReference>
<keyword evidence="1" id="KW-0285">Flavoprotein</keyword>
<keyword evidence="3" id="KW-0560">Oxidoreductase</keyword>
<feature type="domain" description="HpaB/PvcC/4-BUDH C-terminal" evidence="5">
    <location>
        <begin position="277"/>
        <end position="474"/>
    </location>
</feature>
<evidence type="ECO:0000256" key="1">
    <source>
        <dbReference type="ARBA" id="ARBA00022630"/>
    </source>
</evidence>
<evidence type="ECO:0000259" key="5">
    <source>
        <dbReference type="Pfam" id="PF03241"/>
    </source>
</evidence>
<dbReference type="OrthoDB" id="7233724at2"/>
<evidence type="ECO:0000256" key="2">
    <source>
        <dbReference type="ARBA" id="ARBA00022827"/>
    </source>
</evidence>
<dbReference type="PANTHER" id="PTHR36117:SF3">
    <property type="entry name" value="4-HYDROXYPHENYLACETATE 3-MONOOXYGENASE-RELATED"/>
    <property type="match status" value="1"/>
</dbReference>
<dbReference type="SUPFAM" id="SSF47203">
    <property type="entry name" value="Acyl-CoA dehydrogenase C-terminal domain-like"/>
    <property type="match status" value="1"/>
</dbReference>
<keyword evidence="8" id="KW-1185">Reference proteome</keyword>
<proteinExistence type="predicted"/>
<dbReference type="InterPro" id="IPR046373">
    <property type="entry name" value="Acyl-CoA_Oxase/DH_mid-dom_sf"/>
</dbReference>
<evidence type="ECO:0000256" key="3">
    <source>
        <dbReference type="ARBA" id="ARBA00023002"/>
    </source>
</evidence>